<dbReference type="GeneID" id="54411078"/>
<evidence type="ECO:0000256" key="1">
    <source>
        <dbReference type="SAM" id="MobiDB-lite"/>
    </source>
</evidence>
<feature type="signal peptide" evidence="3">
    <location>
        <begin position="1"/>
        <end position="16"/>
    </location>
</feature>
<organism evidence="4 5">
    <name type="scientific">Dothidotthia symphoricarpi CBS 119687</name>
    <dbReference type="NCBI Taxonomy" id="1392245"/>
    <lineage>
        <taxon>Eukaryota</taxon>
        <taxon>Fungi</taxon>
        <taxon>Dikarya</taxon>
        <taxon>Ascomycota</taxon>
        <taxon>Pezizomycotina</taxon>
        <taxon>Dothideomycetes</taxon>
        <taxon>Pleosporomycetidae</taxon>
        <taxon>Pleosporales</taxon>
        <taxon>Dothidotthiaceae</taxon>
        <taxon>Dothidotthia</taxon>
    </lineage>
</organism>
<keyword evidence="2" id="KW-1133">Transmembrane helix</keyword>
<dbReference type="EMBL" id="ML977510">
    <property type="protein sequence ID" value="KAF2127703.1"/>
    <property type="molecule type" value="Genomic_DNA"/>
</dbReference>
<evidence type="ECO:0000313" key="4">
    <source>
        <dbReference type="EMBL" id="KAF2127703.1"/>
    </source>
</evidence>
<name>A0A6A6A939_9PLEO</name>
<feature type="chain" id="PRO_5025564379" description="Mid2 domain-containing protein" evidence="3">
    <location>
        <begin position="17"/>
        <end position="183"/>
    </location>
</feature>
<keyword evidence="2" id="KW-0472">Membrane</keyword>
<feature type="transmembrane region" description="Helical" evidence="2">
    <location>
        <begin position="71"/>
        <end position="94"/>
    </location>
</feature>
<gene>
    <name evidence="4" type="ORF">P153DRAFT_387436</name>
</gene>
<feature type="region of interest" description="Disordered" evidence="1">
    <location>
        <begin position="43"/>
        <end position="62"/>
    </location>
</feature>
<evidence type="ECO:0008006" key="6">
    <source>
        <dbReference type="Google" id="ProtNLM"/>
    </source>
</evidence>
<keyword evidence="5" id="KW-1185">Reference proteome</keyword>
<proteinExistence type="predicted"/>
<dbReference type="AlphaFoldDB" id="A0A6A6A939"/>
<dbReference type="Proteomes" id="UP000799771">
    <property type="component" value="Unassembled WGS sequence"/>
</dbReference>
<evidence type="ECO:0000313" key="5">
    <source>
        <dbReference type="Proteomes" id="UP000799771"/>
    </source>
</evidence>
<reference evidence="4" key="1">
    <citation type="journal article" date="2020" name="Stud. Mycol.">
        <title>101 Dothideomycetes genomes: a test case for predicting lifestyles and emergence of pathogens.</title>
        <authorList>
            <person name="Haridas S."/>
            <person name="Albert R."/>
            <person name="Binder M."/>
            <person name="Bloem J."/>
            <person name="Labutti K."/>
            <person name="Salamov A."/>
            <person name="Andreopoulos B."/>
            <person name="Baker S."/>
            <person name="Barry K."/>
            <person name="Bills G."/>
            <person name="Bluhm B."/>
            <person name="Cannon C."/>
            <person name="Castanera R."/>
            <person name="Culley D."/>
            <person name="Daum C."/>
            <person name="Ezra D."/>
            <person name="Gonzalez J."/>
            <person name="Henrissat B."/>
            <person name="Kuo A."/>
            <person name="Liang C."/>
            <person name="Lipzen A."/>
            <person name="Lutzoni F."/>
            <person name="Magnuson J."/>
            <person name="Mondo S."/>
            <person name="Nolan M."/>
            <person name="Ohm R."/>
            <person name="Pangilinan J."/>
            <person name="Park H.-J."/>
            <person name="Ramirez L."/>
            <person name="Alfaro M."/>
            <person name="Sun H."/>
            <person name="Tritt A."/>
            <person name="Yoshinaga Y."/>
            <person name="Zwiers L.-H."/>
            <person name="Turgeon B."/>
            <person name="Goodwin S."/>
            <person name="Spatafora J."/>
            <person name="Crous P."/>
            <person name="Grigoriev I."/>
        </authorList>
    </citation>
    <scope>NUCLEOTIDE SEQUENCE</scope>
    <source>
        <strain evidence="4">CBS 119687</strain>
    </source>
</reference>
<protein>
    <recommendedName>
        <fullName evidence="6">Mid2 domain-containing protein</fullName>
    </recommendedName>
</protein>
<evidence type="ECO:0000256" key="3">
    <source>
        <dbReference type="SAM" id="SignalP"/>
    </source>
</evidence>
<keyword evidence="2" id="KW-0812">Transmembrane</keyword>
<accession>A0A6A6A939</accession>
<keyword evidence="3" id="KW-0732">Signal</keyword>
<evidence type="ECO:0000256" key="2">
    <source>
        <dbReference type="SAM" id="Phobius"/>
    </source>
</evidence>
<sequence>MTGNISLITVFIRALAASTSAPAINSPLLSSFDWGNSTPDSVFQSLHPHGVSPKRHAPALSASQQKTQQTLVAIGIAAAVTSIIMLFTIGFVFCQRRKRRRSITKETSDLEKIGKNCSLTFPVGKTSTRGIGEKNSAVPNLQVACRVPEKHHGAAHARLHADDEAPFEEVDLADAGQRMIRRA</sequence>
<dbReference type="RefSeq" id="XP_033522092.1">
    <property type="nucleotide sequence ID" value="XM_033670646.1"/>
</dbReference>